<dbReference type="EMBL" id="MU007061">
    <property type="protein sequence ID" value="KAF2427272.1"/>
    <property type="molecule type" value="Genomic_DNA"/>
</dbReference>
<sequence>MRLKSILKKAAATSPTPEQIVSSTITYPHDFRIAYPATIDDMDEPLSPVSANCYKFIQNLKSRAIQAYNDRAASATISETKVTKLRWTENVVAETRIYYIDEGNTITRRIEIDPSLPSEITHRRIPCERTHLRMALVRKFCQPESTTTSTVKIQLASLTIYSRPAASVPASKHTEPAPVPVTKISALPTLANPYKPRKSTQPALVARVSALPTLATPNIARKRSLPTQPCQPEVPCIAQAPKVSCLLQAPRRRGPVNSAARK</sequence>
<protein>
    <submittedName>
        <fullName evidence="1">Uncharacterized protein</fullName>
    </submittedName>
</protein>
<proteinExistence type="predicted"/>
<comment type="caution">
    <text evidence="1">The sequence shown here is derived from an EMBL/GenBank/DDBJ whole genome shotgun (WGS) entry which is preliminary data.</text>
</comment>
<keyword evidence="2" id="KW-1185">Reference proteome</keyword>
<reference evidence="1" key="1">
    <citation type="journal article" date="2020" name="Stud. Mycol.">
        <title>101 Dothideomycetes genomes: a test case for predicting lifestyles and emergence of pathogens.</title>
        <authorList>
            <person name="Haridas S."/>
            <person name="Albert R."/>
            <person name="Binder M."/>
            <person name="Bloem J."/>
            <person name="Labutti K."/>
            <person name="Salamov A."/>
            <person name="Andreopoulos B."/>
            <person name="Baker S."/>
            <person name="Barry K."/>
            <person name="Bills G."/>
            <person name="Bluhm B."/>
            <person name="Cannon C."/>
            <person name="Castanera R."/>
            <person name="Culley D."/>
            <person name="Daum C."/>
            <person name="Ezra D."/>
            <person name="Gonzalez J."/>
            <person name="Henrissat B."/>
            <person name="Kuo A."/>
            <person name="Liang C."/>
            <person name="Lipzen A."/>
            <person name="Lutzoni F."/>
            <person name="Magnuson J."/>
            <person name="Mondo S."/>
            <person name="Nolan M."/>
            <person name="Ohm R."/>
            <person name="Pangilinan J."/>
            <person name="Park H.-J."/>
            <person name="Ramirez L."/>
            <person name="Alfaro M."/>
            <person name="Sun H."/>
            <person name="Tritt A."/>
            <person name="Yoshinaga Y."/>
            <person name="Zwiers L.-H."/>
            <person name="Turgeon B."/>
            <person name="Goodwin S."/>
            <person name="Spatafora J."/>
            <person name="Crous P."/>
            <person name="Grigoriev I."/>
        </authorList>
    </citation>
    <scope>NUCLEOTIDE SEQUENCE</scope>
    <source>
        <strain evidence="1">CBS 130266</strain>
    </source>
</reference>
<name>A0A9P4TWM5_9PEZI</name>
<gene>
    <name evidence="1" type="ORF">EJ08DRAFT_699722</name>
</gene>
<dbReference type="AlphaFoldDB" id="A0A9P4TWM5"/>
<dbReference type="Proteomes" id="UP000800235">
    <property type="component" value="Unassembled WGS sequence"/>
</dbReference>
<evidence type="ECO:0000313" key="1">
    <source>
        <dbReference type="EMBL" id="KAF2427272.1"/>
    </source>
</evidence>
<accession>A0A9P4TWM5</accession>
<evidence type="ECO:0000313" key="2">
    <source>
        <dbReference type="Proteomes" id="UP000800235"/>
    </source>
</evidence>
<organism evidence="1 2">
    <name type="scientific">Tothia fuscella</name>
    <dbReference type="NCBI Taxonomy" id="1048955"/>
    <lineage>
        <taxon>Eukaryota</taxon>
        <taxon>Fungi</taxon>
        <taxon>Dikarya</taxon>
        <taxon>Ascomycota</taxon>
        <taxon>Pezizomycotina</taxon>
        <taxon>Dothideomycetes</taxon>
        <taxon>Pleosporomycetidae</taxon>
        <taxon>Venturiales</taxon>
        <taxon>Cylindrosympodiaceae</taxon>
        <taxon>Tothia</taxon>
    </lineage>
</organism>